<evidence type="ECO:0000313" key="2">
    <source>
        <dbReference type="EMBL" id="MEM0576976.1"/>
    </source>
</evidence>
<dbReference type="RefSeq" id="WP_342691917.1">
    <property type="nucleotide sequence ID" value="NZ_JBCGDP010000009.1"/>
</dbReference>
<protein>
    <submittedName>
        <fullName evidence="2">Helix-turn-helix transcriptional regulator</fullName>
    </submittedName>
</protein>
<dbReference type="Pfam" id="PF01381">
    <property type="entry name" value="HTH_3"/>
    <property type="match status" value="1"/>
</dbReference>
<dbReference type="SUPFAM" id="SSF47413">
    <property type="entry name" value="lambda repressor-like DNA-binding domains"/>
    <property type="match status" value="1"/>
</dbReference>
<dbReference type="InterPro" id="IPR001387">
    <property type="entry name" value="Cro/C1-type_HTH"/>
</dbReference>
<dbReference type="EMBL" id="JBCGDP010000009">
    <property type="protein sequence ID" value="MEM0576976.1"/>
    <property type="molecule type" value="Genomic_DNA"/>
</dbReference>
<name>A0ABU9NNT5_9FLAO</name>
<gene>
    <name evidence="2" type="ORF">WFZ86_10750</name>
</gene>
<reference evidence="2 3" key="1">
    <citation type="submission" date="2024-03" db="EMBL/GenBank/DDBJ databases">
        <title>Two novel species of the genus Flavobacterium exhibiting potentially degradation of complex polysaccharides.</title>
        <authorList>
            <person name="Lian X."/>
        </authorList>
    </citation>
    <scope>NUCLEOTIDE SEQUENCE [LARGE SCALE GENOMIC DNA]</scope>
    <source>
        <strain evidence="2 3">N6</strain>
    </source>
</reference>
<keyword evidence="3" id="KW-1185">Reference proteome</keyword>
<evidence type="ECO:0000313" key="3">
    <source>
        <dbReference type="Proteomes" id="UP001468798"/>
    </source>
</evidence>
<evidence type="ECO:0000259" key="1">
    <source>
        <dbReference type="PROSITE" id="PS50943"/>
    </source>
</evidence>
<dbReference type="CDD" id="cd00093">
    <property type="entry name" value="HTH_XRE"/>
    <property type="match status" value="1"/>
</dbReference>
<dbReference type="InterPro" id="IPR010982">
    <property type="entry name" value="Lambda_DNA-bd_dom_sf"/>
</dbReference>
<proteinExistence type="predicted"/>
<sequence length="135" mass="15793">MIIEIIISELDFYLIERVRELRLKSNLSQVMLAHKLGVSEGYIGNIENPKQTAKYNIRMLSRIAIALELDSYLDLFPKKPFSNDLVKIKINLFDKGEVKKDLHQQGEKIERFKEISITPLSEQEILEYDKSRVKK</sequence>
<organism evidence="2 3">
    <name type="scientific">Flavobacterium polysaccharolyticum</name>
    <dbReference type="NCBI Taxonomy" id="3133148"/>
    <lineage>
        <taxon>Bacteria</taxon>
        <taxon>Pseudomonadati</taxon>
        <taxon>Bacteroidota</taxon>
        <taxon>Flavobacteriia</taxon>
        <taxon>Flavobacteriales</taxon>
        <taxon>Flavobacteriaceae</taxon>
        <taxon>Flavobacterium</taxon>
    </lineage>
</organism>
<dbReference type="Gene3D" id="1.10.260.40">
    <property type="entry name" value="lambda repressor-like DNA-binding domains"/>
    <property type="match status" value="1"/>
</dbReference>
<accession>A0ABU9NNT5</accession>
<dbReference type="SMART" id="SM00530">
    <property type="entry name" value="HTH_XRE"/>
    <property type="match status" value="1"/>
</dbReference>
<comment type="caution">
    <text evidence="2">The sequence shown here is derived from an EMBL/GenBank/DDBJ whole genome shotgun (WGS) entry which is preliminary data.</text>
</comment>
<feature type="domain" description="HTH cro/C1-type" evidence="1">
    <location>
        <begin position="18"/>
        <end position="75"/>
    </location>
</feature>
<dbReference type="Proteomes" id="UP001468798">
    <property type="component" value="Unassembled WGS sequence"/>
</dbReference>
<dbReference type="PROSITE" id="PS50943">
    <property type="entry name" value="HTH_CROC1"/>
    <property type="match status" value="1"/>
</dbReference>